<comment type="caution">
    <text evidence="13">Lacks conserved residue(s) required for the propagation of feature annotation.</text>
</comment>
<dbReference type="FunFam" id="3.40.50.150:FF:000209">
    <property type="entry name" value="rRNA adenine N(6)-methyltransferase"/>
    <property type="match status" value="1"/>
</dbReference>
<dbReference type="GeneID" id="103746869"/>
<keyword evidence="10" id="KW-0804">Transcription</keyword>
<feature type="domain" description="Ribosomal RNA adenine methylase transferase N-terminal" evidence="15">
    <location>
        <begin position="83"/>
        <end position="265"/>
    </location>
</feature>
<keyword evidence="7" id="KW-0809">Transit peptide</keyword>
<dbReference type="GO" id="GO:0034246">
    <property type="term" value="F:mitochondrial transcription factor activity"/>
    <property type="evidence" value="ECO:0007669"/>
    <property type="project" value="Ensembl"/>
</dbReference>
<keyword evidence="2 14" id="KW-0698">rRNA processing</keyword>
<dbReference type="PIRSF" id="PIRSF027833">
    <property type="entry name" value="MtTFB2"/>
    <property type="match status" value="1"/>
</dbReference>
<reference evidence="16" key="2">
    <citation type="submission" date="2025-09" db="UniProtKB">
        <authorList>
            <consortium name="Ensembl"/>
        </authorList>
    </citation>
    <scope>IDENTIFICATION</scope>
</reference>
<dbReference type="GO" id="GO:0003723">
    <property type="term" value="F:RNA binding"/>
    <property type="evidence" value="ECO:0007669"/>
    <property type="project" value="UniProtKB-UniRule"/>
</dbReference>
<keyword evidence="9" id="KW-0496">Mitochondrion</keyword>
<dbReference type="InterPro" id="IPR001737">
    <property type="entry name" value="KsgA/Erm"/>
</dbReference>
<name>A0A8C6RFX7_NANGA</name>
<dbReference type="InterPro" id="IPR029063">
    <property type="entry name" value="SAM-dependent_MTases_sf"/>
</dbReference>
<gene>
    <name evidence="16" type="primary">Tfb2m</name>
</gene>
<dbReference type="SUPFAM" id="SSF53335">
    <property type="entry name" value="S-adenosyl-L-methionine-dependent methyltransferases"/>
    <property type="match status" value="1"/>
</dbReference>
<dbReference type="Ensembl" id="ENSNGAT00000023613.1">
    <property type="protein sequence ID" value="ENSNGAP00000017973.1"/>
    <property type="gene ID" value="ENSNGAG00000018240.1"/>
</dbReference>
<keyword evidence="4 13" id="KW-0808">Transferase</keyword>
<protein>
    <recommendedName>
        <fullName evidence="14">rRNA adenine N(6)-methyltransferase</fullName>
        <ecNumber evidence="14">2.1.1.-</ecNumber>
    </recommendedName>
</protein>
<evidence type="ECO:0000256" key="11">
    <source>
        <dbReference type="ARBA" id="ARBA00052995"/>
    </source>
</evidence>
<evidence type="ECO:0000313" key="16">
    <source>
        <dbReference type="Ensembl" id="ENSNGAP00000017973.1"/>
    </source>
</evidence>
<evidence type="ECO:0000259" key="15">
    <source>
        <dbReference type="SMART" id="SM00650"/>
    </source>
</evidence>
<sequence length="396" mass="45498">MWGPALGLPPRLTLSVLGPGRCCILGSGASMRKDLRGRNRRGFSDFHPQPLSDLDCEESPSWVSKSRSEPTRHVTSKKLAKALVGTLLGHYRPSRQLLLECNPGPGILTEALLKAGAKVVALESGKTFIPHLESLRKILDGELQVVHCDFFKMDPRNQELIRPELSSHKLFQNLGVKAAAWSAGVPLKIFGILPSKYERKILWKIVYDLYSCASIYRYGRIELNLFIGDREFKKLTATPQRPDLYHVLSVLWQVACEIKILRMEHWSSFGLYTESGHLEKSKRRDPLHQMHQNLHLVRMTPRKTLFTENLNPINYDIFFHMVKHCFGKRNAPLLHHLRSLSTVDPGDILRQIRRNPGETVLRMYPQDFKRLFEAIEQSEETVFKWVYDESLDDIVI</sequence>
<feature type="binding site" evidence="13">
    <location>
        <position position="123"/>
    </location>
    <ligand>
        <name>S-adenosyl-L-methionine</name>
        <dbReference type="ChEBI" id="CHEBI:59789"/>
    </ligand>
</feature>
<comment type="catalytic activity">
    <reaction evidence="11">
        <text>adenosine in rRNA + S-adenosyl-L-methionine = N(6)-methyladenosine in rRNA + S-adenosyl-L-homocysteine + H(+)</text>
        <dbReference type="Rhea" id="RHEA:58728"/>
        <dbReference type="Rhea" id="RHEA-COMP:15198"/>
        <dbReference type="Rhea" id="RHEA-COMP:15199"/>
        <dbReference type="ChEBI" id="CHEBI:15378"/>
        <dbReference type="ChEBI" id="CHEBI:57856"/>
        <dbReference type="ChEBI" id="CHEBI:59789"/>
        <dbReference type="ChEBI" id="CHEBI:74411"/>
        <dbReference type="ChEBI" id="CHEBI:74449"/>
    </reaction>
</comment>
<accession>A0A8C6RFX7</accession>
<dbReference type="GeneTree" id="ENSGT00950000183142"/>
<dbReference type="RefSeq" id="XP_008847371.1">
    <property type="nucleotide sequence ID" value="XM_008849149.3"/>
</dbReference>
<dbReference type="EC" id="2.1.1.-" evidence="14"/>
<dbReference type="Proteomes" id="UP000694381">
    <property type="component" value="Unassembled WGS sequence"/>
</dbReference>
<dbReference type="CTD" id="64216"/>
<comment type="subcellular location">
    <subcellularLocation>
        <location evidence="1">Mitochondrion</location>
    </subcellularLocation>
</comment>
<organism evidence="16 17">
    <name type="scientific">Nannospalax galili</name>
    <name type="common">Northern Israeli blind subterranean mole rat</name>
    <name type="synonym">Spalax galili</name>
    <dbReference type="NCBI Taxonomy" id="1026970"/>
    <lineage>
        <taxon>Eukaryota</taxon>
        <taxon>Metazoa</taxon>
        <taxon>Chordata</taxon>
        <taxon>Craniata</taxon>
        <taxon>Vertebrata</taxon>
        <taxon>Euteleostomi</taxon>
        <taxon>Mammalia</taxon>
        <taxon>Eutheria</taxon>
        <taxon>Euarchontoglires</taxon>
        <taxon>Glires</taxon>
        <taxon>Rodentia</taxon>
        <taxon>Myomorpha</taxon>
        <taxon>Muroidea</taxon>
        <taxon>Spalacidae</taxon>
        <taxon>Spalacinae</taxon>
        <taxon>Nannospalax</taxon>
    </lineage>
</organism>
<dbReference type="PANTHER" id="PTHR11727:SF13">
    <property type="entry name" value="DIMETHYLADENOSINE TRANSFERASE 2, MITOCHONDRIAL"/>
    <property type="match status" value="1"/>
</dbReference>
<dbReference type="OMA" id="IFEVPWT"/>
<evidence type="ECO:0000256" key="13">
    <source>
        <dbReference type="PROSITE-ProRule" id="PRU01026"/>
    </source>
</evidence>
<evidence type="ECO:0000256" key="12">
    <source>
        <dbReference type="ARBA" id="ARBA00062295"/>
    </source>
</evidence>
<comment type="similarity">
    <text evidence="13 14">Belongs to the class I-like SAM-binding methyltransferase superfamily. rRNA adenine N(6)-methyltransferase family.</text>
</comment>
<dbReference type="GO" id="GO:0000179">
    <property type="term" value="F:rRNA (adenine-N6,N6-)-dimethyltransferase activity"/>
    <property type="evidence" value="ECO:0007669"/>
    <property type="project" value="UniProtKB-UniRule"/>
</dbReference>
<evidence type="ECO:0000256" key="14">
    <source>
        <dbReference type="RuleBase" id="RU362106"/>
    </source>
</evidence>
<evidence type="ECO:0000256" key="9">
    <source>
        <dbReference type="ARBA" id="ARBA00023128"/>
    </source>
</evidence>
<dbReference type="SMART" id="SM00650">
    <property type="entry name" value="rADc"/>
    <property type="match status" value="1"/>
</dbReference>
<evidence type="ECO:0000256" key="3">
    <source>
        <dbReference type="ARBA" id="ARBA00022603"/>
    </source>
</evidence>
<evidence type="ECO:0000256" key="5">
    <source>
        <dbReference type="ARBA" id="ARBA00022691"/>
    </source>
</evidence>
<feature type="binding site" evidence="13">
    <location>
        <position position="74"/>
    </location>
    <ligand>
        <name>S-adenosyl-L-methionine</name>
        <dbReference type="ChEBI" id="CHEBI:59789"/>
    </ligand>
</feature>
<dbReference type="InterPro" id="IPR020598">
    <property type="entry name" value="rRNA_Ade_methylase_Trfase_N"/>
</dbReference>
<keyword evidence="3 13" id="KW-0489">Methyltransferase</keyword>
<dbReference type="GO" id="GO:0042645">
    <property type="term" value="C:mitochondrial nucleoid"/>
    <property type="evidence" value="ECO:0007669"/>
    <property type="project" value="Ensembl"/>
</dbReference>
<dbReference type="KEGG" id="ngi:103746869"/>
<dbReference type="PANTHER" id="PTHR11727">
    <property type="entry name" value="DIMETHYLADENOSINE TRANSFERASE"/>
    <property type="match status" value="1"/>
</dbReference>
<keyword evidence="6 13" id="KW-0694">RNA-binding</keyword>
<evidence type="ECO:0000256" key="7">
    <source>
        <dbReference type="ARBA" id="ARBA00022946"/>
    </source>
</evidence>
<proteinExistence type="inferred from homology"/>
<dbReference type="OrthoDB" id="9895503at2759"/>
<feature type="binding site" evidence="13">
    <location>
        <position position="149"/>
    </location>
    <ligand>
        <name>S-adenosyl-L-methionine</name>
        <dbReference type="ChEBI" id="CHEBI:59789"/>
    </ligand>
</feature>
<comment type="subunit">
    <text evidence="12">Homodimer. Component of the mitochondrial transcription initiation complex, composed at least of TFB2M, TFAM and POLRMT. In this complex TFAM recruits POLRMT to the promoter whereas TFB2M induces structural changes in POLRMT to enable promoter opening and trapping of the DNA non-template strand. Interacts with mitochondrial RNA polymerase POLRMT. Interacts with TFAM.</text>
</comment>
<evidence type="ECO:0000256" key="4">
    <source>
        <dbReference type="ARBA" id="ARBA00022679"/>
    </source>
</evidence>
<dbReference type="AlphaFoldDB" id="A0A8C6RFX7"/>
<evidence type="ECO:0000256" key="8">
    <source>
        <dbReference type="ARBA" id="ARBA00023015"/>
    </source>
</evidence>
<evidence type="ECO:0000313" key="17">
    <source>
        <dbReference type="Proteomes" id="UP000694381"/>
    </source>
</evidence>
<evidence type="ECO:0000256" key="1">
    <source>
        <dbReference type="ARBA" id="ARBA00004173"/>
    </source>
</evidence>
<dbReference type="GO" id="GO:0006391">
    <property type="term" value="P:transcription initiation at mitochondrial promoter"/>
    <property type="evidence" value="ECO:0007669"/>
    <property type="project" value="Ensembl"/>
</dbReference>
<keyword evidence="17" id="KW-1185">Reference proteome</keyword>
<evidence type="ECO:0000256" key="2">
    <source>
        <dbReference type="ARBA" id="ARBA00022552"/>
    </source>
</evidence>
<reference evidence="16" key="1">
    <citation type="submission" date="2025-08" db="UniProtKB">
        <authorList>
            <consortium name="Ensembl"/>
        </authorList>
    </citation>
    <scope>IDENTIFICATION</scope>
</reference>
<dbReference type="Pfam" id="PF00398">
    <property type="entry name" value="RrnaAD"/>
    <property type="match status" value="1"/>
</dbReference>
<evidence type="ECO:0000256" key="10">
    <source>
        <dbReference type="ARBA" id="ARBA00023163"/>
    </source>
</evidence>
<evidence type="ECO:0000256" key="6">
    <source>
        <dbReference type="ARBA" id="ARBA00022884"/>
    </source>
</evidence>
<dbReference type="PROSITE" id="PS51689">
    <property type="entry name" value="SAM_RNA_A_N6_MT"/>
    <property type="match status" value="1"/>
</dbReference>
<keyword evidence="8" id="KW-0805">Transcription regulation</keyword>
<dbReference type="Gene3D" id="3.40.50.150">
    <property type="entry name" value="Vaccinia Virus protein VP39"/>
    <property type="match status" value="1"/>
</dbReference>
<keyword evidence="5 13" id="KW-0949">S-adenosyl-L-methionine</keyword>